<feature type="binding site" evidence="3">
    <location>
        <begin position="21"/>
        <end position="24"/>
    </location>
    <ligand>
        <name>substrate</name>
    </ligand>
</feature>
<keyword evidence="3" id="KW-0479">Metal-binding</keyword>
<feature type="binding site" evidence="3">
    <location>
        <position position="69"/>
    </location>
    <ligand>
        <name>substrate</name>
    </ligand>
</feature>
<protein>
    <recommendedName>
        <fullName evidence="3">Isoprenyl transferase</fullName>
        <ecNumber evidence="3">2.5.1.-</ecNumber>
    </recommendedName>
</protein>
<comment type="caution">
    <text evidence="4">The sequence shown here is derived from an EMBL/GenBank/DDBJ whole genome shotgun (WGS) entry which is preliminary data.</text>
</comment>
<gene>
    <name evidence="4" type="primary">uppS</name>
    <name evidence="4" type="ORF">CO058_02615</name>
</gene>
<keyword evidence="3" id="KW-0460">Magnesium</keyword>
<comment type="function">
    <text evidence="3">Catalyzes the condensation of isopentenyl diphosphate (IPP) with allylic pyrophosphates generating different type of terpenoids.</text>
</comment>
<organism evidence="4 5">
    <name type="scientific">candidate division WWE3 bacterium CG_4_9_14_0_2_um_filter_35_11</name>
    <dbReference type="NCBI Taxonomy" id="1975077"/>
    <lineage>
        <taxon>Bacteria</taxon>
        <taxon>Katanobacteria</taxon>
    </lineage>
</organism>
<dbReference type="PANTHER" id="PTHR10291:SF43">
    <property type="entry name" value="DEHYDRODOLICHYL DIPHOSPHATE SYNTHASE COMPLEX SUBUNIT DHDDS"/>
    <property type="match status" value="1"/>
</dbReference>
<dbReference type="GO" id="GO:0016094">
    <property type="term" value="P:polyprenol biosynthetic process"/>
    <property type="evidence" value="ECO:0007669"/>
    <property type="project" value="TreeGrafter"/>
</dbReference>
<name>A0A2M8ELM2_UNCKA</name>
<dbReference type="InterPro" id="IPR001441">
    <property type="entry name" value="UPP_synth-like"/>
</dbReference>
<feature type="binding site" evidence="3">
    <location>
        <position position="186"/>
    </location>
    <ligand>
        <name>substrate</name>
    </ligand>
</feature>
<dbReference type="InterPro" id="IPR018520">
    <property type="entry name" value="UPP_synth-like_CS"/>
</dbReference>
<proteinExistence type="inferred from homology"/>
<feature type="active site" description="Proton acceptor" evidence="3">
    <location>
        <position position="68"/>
    </location>
</feature>
<feature type="binding site" evidence="3">
    <location>
        <position position="25"/>
    </location>
    <ligand>
        <name>substrate</name>
    </ligand>
</feature>
<dbReference type="Gene3D" id="3.40.1180.10">
    <property type="entry name" value="Decaprenyl diphosphate synthase-like"/>
    <property type="match status" value="1"/>
</dbReference>
<keyword evidence="1 3" id="KW-0808">Transferase</keyword>
<feature type="binding site" evidence="3">
    <location>
        <begin position="192"/>
        <end position="194"/>
    </location>
    <ligand>
        <name>substrate</name>
    </ligand>
</feature>
<dbReference type="Pfam" id="PF01255">
    <property type="entry name" value="Prenyltransf"/>
    <property type="match status" value="1"/>
</dbReference>
<evidence type="ECO:0000256" key="3">
    <source>
        <dbReference type="HAMAP-Rule" id="MF_01139"/>
    </source>
</evidence>
<feature type="binding site" evidence="3">
    <location>
        <position position="205"/>
    </location>
    <ligand>
        <name>Mg(2+)</name>
        <dbReference type="ChEBI" id="CHEBI:18420"/>
    </ligand>
</feature>
<comment type="similarity">
    <text evidence="2">Belongs to the UPP synthase family. Z-FPP synthase subfamily.</text>
</comment>
<dbReference type="GO" id="GO:0045547">
    <property type="term" value="F:ditrans,polycis-polyprenyl diphosphate synthase [(2E,6E)-farnesyl diphosphate specific] activity"/>
    <property type="evidence" value="ECO:0007669"/>
    <property type="project" value="TreeGrafter"/>
</dbReference>
<dbReference type="GO" id="GO:0000287">
    <property type="term" value="F:magnesium ion binding"/>
    <property type="evidence" value="ECO:0007669"/>
    <property type="project" value="UniProtKB-UniRule"/>
</dbReference>
<sequence>MQEAQNNTTNVPQHVAIIMDGNRRWAVDKGLSYTDGHKEALKRIEELIEYSAKMGIKYMTLWAWSPKNWKRSKDFIDDIIALFRLQLSDDGLFARATKKGAKLHHIGSWAGFPDDIRQKAIARISGEPGKKLIDVNIAVGYEGRGEIVDAVKDIIKEGIPASEITTETISSHLYTKGQPSVDLMIRTGGDMRTSGYLIWQIADAEFYFTDTYMPDFGPAQLEKALLDYSGRERRMGGDSKKY</sequence>
<dbReference type="PANTHER" id="PTHR10291">
    <property type="entry name" value="DEHYDRODOLICHYL DIPHOSPHATE SYNTHASE FAMILY MEMBER"/>
    <property type="match status" value="1"/>
</dbReference>
<feature type="binding site" evidence="3">
    <location>
        <position position="20"/>
    </location>
    <ligand>
        <name>Mg(2+)</name>
        <dbReference type="ChEBI" id="CHEBI:18420"/>
    </ligand>
</feature>
<comment type="caution">
    <text evidence="3">Lacks conserved residue(s) required for the propagation of feature annotation.</text>
</comment>
<dbReference type="CDD" id="cd00475">
    <property type="entry name" value="Cis_IPPS"/>
    <property type="match status" value="1"/>
</dbReference>
<dbReference type="InterPro" id="IPR036424">
    <property type="entry name" value="UPP_synth-like_sf"/>
</dbReference>
<comment type="cofactor">
    <cofactor evidence="3">
        <name>Mg(2+)</name>
        <dbReference type="ChEBI" id="CHEBI:18420"/>
    </cofactor>
    <text evidence="3">Binds 2 magnesium ions per subunit.</text>
</comment>
<dbReference type="EMBL" id="PFSJ01000019">
    <property type="protein sequence ID" value="PJC23628.1"/>
    <property type="molecule type" value="Genomic_DNA"/>
</dbReference>
<feature type="active site" evidence="3">
    <location>
        <position position="20"/>
    </location>
</feature>
<feature type="binding site" evidence="3">
    <location>
        <position position="71"/>
    </location>
    <ligand>
        <name>substrate</name>
    </ligand>
</feature>
<dbReference type="SUPFAM" id="SSF64005">
    <property type="entry name" value="Undecaprenyl diphosphate synthase"/>
    <property type="match status" value="1"/>
</dbReference>
<accession>A0A2M8ELM2</accession>
<dbReference type="HAMAP" id="MF_01139">
    <property type="entry name" value="ISPT"/>
    <property type="match status" value="1"/>
</dbReference>
<comment type="subunit">
    <text evidence="3">Homodimer.</text>
</comment>
<evidence type="ECO:0000256" key="2">
    <source>
        <dbReference type="ARBA" id="ARBA00038453"/>
    </source>
</evidence>
<dbReference type="EC" id="2.5.1.-" evidence="3"/>
<evidence type="ECO:0000313" key="5">
    <source>
        <dbReference type="Proteomes" id="UP000229756"/>
    </source>
</evidence>
<dbReference type="PROSITE" id="PS01066">
    <property type="entry name" value="UPP_SYNTHASE"/>
    <property type="match status" value="1"/>
</dbReference>
<dbReference type="NCBIfam" id="TIGR00055">
    <property type="entry name" value="uppS"/>
    <property type="match status" value="1"/>
</dbReference>
<dbReference type="Proteomes" id="UP000229756">
    <property type="component" value="Unassembled WGS sequence"/>
</dbReference>
<dbReference type="AlphaFoldDB" id="A0A2M8ELM2"/>
<evidence type="ECO:0000256" key="1">
    <source>
        <dbReference type="ARBA" id="ARBA00022679"/>
    </source>
</evidence>
<feature type="binding site" evidence="3">
    <location>
        <position position="37"/>
    </location>
    <ligand>
        <name>substrate</name>
    </ligand>
</feature>
<reference evidence="5" key="1">
    <citation type="submission" date="2017-09" db="EMBL/GenBank/DDBJ databases">
        <title>Depth-based differentiation of microbial function through sediment-hosted aquifers and enrichment of novel symbionts in the deep terrestrial subsurface.</title>
        <authorList>
            <person name="Probst A.J."/>
            <person name="Ladd B."/>
            <person name="Jarett J.K."/>
            <person name="Geller-Mcgrath D.E."/>
            <person name="Sieber C.M.K."/>
            <person name="Emerson J.B."/>
            <person name="Anantharaman K."/>
            <person name="Thomas B.C."/>
            <person name="Malmstrom R."/>
            <person name="Stieglmeier M."/>
            <person name="Klingl A."/>
            <person name="Woyke T."/>
            <person name="Ryan C.M."/>
            <person name="Banfield J.F."/>
        </authorList>
    </citation>
    <scope>NUCLEOTIDE SEQUENCE [LARGE SCALE GENOMIC DNA]</scope>
</reference>
<evidence type="ECO:0000313" key="4">
    <source>
        <dbReference type="EMBL" id="PJC23628.1"/>
    </source>
</evidence>